<evidence type="ECO:0000313" key="2">
    <source>
        <dbReference type="Proteomes" id="UP000008063"/>
    </source>
</evidence>
<evidence type="ECO:0000313" key="1">
    <source>
        <dbReference type="EMBL" id="EGN91698.1"/>
    </source>
</evidence>
<gene>
    <name evidence="1" type="ORF">SERLA73DRAFT_192131</name>
</gene>
<dbReference type="AlphaFoldDB" id="F8QJ21"/>
<keyword evidence="2" id="KW-1185">Reference proteome</keyword>
<dbReference type="HOGENOM" id="CLU_2980518_0_0_1"/>
<organism evidence="2">
    <name type="scientific">Serpula lacrymans var. lacrymans (strain S7.3)</name>
    <name type="common">Dry rot fungus</name>
    <dbReference type="NCBI Taxonomy" id="936435"/>
    <lineage>
        <taxon>Eukaryota</taxon>
        <taxon>Fungi</taxon>
        <taxon>Dikarya</taxon>
        <taxon>Basidiomycota</taxon>
        <taxon>Agaricomycotina</taxon>
        <taxon>Agaricomycetes</taxon>
        <taxon>Agaricomycetidae</taxon>
        <taxon>Boletales</taxon>
        <taxon>Coniophorineae</taxon>
        <taxon>Serpulaceae</taxon>
        <taxon>Serpula</taxon>
    </lineage>
</organism>
<dbReference type="Proteomes" id="UP000008063">
    <property type="component" value="Unassembled WGS sequence"/>
</dbReference>
<dbReference type="InParanoid" id="F8QJ21"/>
<reference evidence="2" key="1">
    <citation type="journal article" date="2011" name="Science">
        <title>The plant cell wall-decomposing machinery underlies the functional diversity of forest fungi.</title>
        <authorList>
            <person name="Eastwood D.C."/>
            <person name="Floudas D."/>
            <person name="Binder M."/>
            <person name="Majcherczyk A."/>
            <person name="Schneider P."/>
            <person name="Aerts A."/>
            <person name="Asiegbu F.O."/>
            <person name="Baker S.E."/>
            <person name="Barry K."/>
            <person name="Bendiksby M."/>
            <person name="Blumentritt M."/>
            <person name="Coutinho P.M."/>
            <person name="Cullen D."/>
            <person name="de Vries R.P."/>
            <person name="Gathman A."/>
            <person name="Goodell B."/>
            <person name="Henrissat B."/>
            <person name="Ihrmark K."/>
            <person name="Kauserud H."/>
            <person name="Kohler A."/>
            <person name="LaButti K."/>
            <person name="Lapidus A."/>
            <person name="Lavin J.L."/>
            <person name="Lee Y.-H."/>
            <person name="Lindquist E."/>
            <person name="Lilly W."/>
            <person name="Lucas S."/>
            <person name="Morin E."/>
            <person name="Murat C."/>
            <person name="Oguiza J.A."/>
            <person name="Park J."/>
            <person name="Pisabarro A.G."/>
            <person name="Riley R."/>
            <person name="Rosling A."/>
            <person name="Salamov A."/>
            <person name="Schmidt O."/>
            <person name="Schmutz J."/>
            <person name="Skrede I."/>
            <person name="Stenlid J."/>
            <person name="Wiebenga A."/>
            <person name="Xie X."/>
            <person name="Kuees U."/>
            <person name="Hibbett D.S."/>
            <person name="Hoffmeister D."/>
            <person name="Hoegberg N."/>
            <person name="Martin F."/>
            <person name="Grigoriev I.V."/>
            <person name="Watkinson S.C."/>
        </authorList>
    </citation>
    <scope>NUCLEOTIDE SEQUENCE [LARGE SCALE GENOMIC DNA]</scope>
    <source>
        <strain evidence="2">strain S7.3</strain>
    </source>
</reference>
<accession>F8QJ21</accession>
<proteinExistence type="predicted"/>
<protein>
    <submittedName>
        <fullName evidence="1">Uncharacterized protein</fullName>
    </submittedName>
</protein>
<dbReference type="EMBL" id="GL945543">
    <property type="protein sequence ID" value="EGN91698.1"/>
    <property type="molecule type" value="Genomic_DNA"/>
</dbReference>
<sequence>MMAPILSSVNDEALTLGNIYRMYIFRRKDRESGEAYISDLHLGASITVALSTRSSALI</sequence>
<name>F8QJ21_SERL3</name>